<dbReference type="Gene3D" id="1.20.1160.11">
    <property type="entry name" value="Paired amphipathic helix"/>
    <property type="match status" value="3"/>
</dbReference>
<feature type="region of interest" description="Disordered" evidence="8">
    <location>
        <begin position="110"/>
        <end position="130"/>
    </location>
</feature>
<dbReference type="GO" id="GO:0000785">
    <property type="term" value="C:chromatin"/>
    <property type="evidence" value="ECO:0007669"/>
    <property type="project" value="TreeGrafter"/>
</dbReference>
<sequence>MMKRIREDQAQSGSAGKRPGSQRPGSQNQLQKLTTSDALSYLKEVKQRFSDQKDVYDKFLDIMKDFKAQKIDTQGVIRQVRQLFKGHKELILGFNQFLPKGSEIHRRDLVSDDDQEQEEGPVPGRGEFNNKQPVEFDQAINYVNKIKKRFAADDRVYKSFLEILNMYRKGHKDIRTVYEEVERLFKHEPDLLEEFTYFLPDAQAVKDQQQRRGGGAGTNFRGGGNSRPQGGRGAHLQSTSPVLKHKRKTAQRAEEGFKAGYGFNDDVELRKPIMARELQYFERVKARLRANRDAYPDLIRSIHLYNHDILSKYELLGIVNDILGKCPDLMAGFHEFVHKCEIMEGDSRAGGLGIPAAQRDAMKRTASMLPREKMLSKPLSEIVAHETERVTQSYVKIPSTYPHLECTGRTELGRSVLNDVFVNVITGSEDYSFKLMRKNQYEESLFRCEDDRYEFELVIETNASGIKAVRSLLERINTMPIEERASFRIEEGMLSPVHYKAIDALYAEFGQVMVDLVRKNPSVALPIVLGRMEKKDAEWRAVKEEMMKIWFKIYEQNYHKSLDHRSFYFKQAEKKQLLPKTMVQEAREAADRRRDEAPSPPRVLPLSQRYEAEAEPEADLSFDYSERNVFEDCWTVLRTAIEESVGPGTREQVLHLYLTFVEPFFNLPIRNDEISKIKKMKGSRHRHSKQRRAAGGLDAKSDSSEPEADGDATDGGGGRSGASKASSPEPGDGDAQDAISGPDTGVDDGRDMERGSAVEDGDESNDEQPGRNFLSCKPLAPFSAVKVESLSDESQAVRSKERILLANENLYIFFRYHRHLYDRLWIARKCATQQANMRGLQHMRPVATPPPPGLDGSDPVLDAAQQAEAEAQVIKEEGERLHNTFMAMTQKLLVGELEVSLFEDQVRALLGTNSYELFTLDKLVGKLIGHMRLMVQDDQTMRLADLFHYELARSGGMSPLSYHINSHAVLDDLFYRIRYDDNTRHWKTTLMEPEKPETFVAVEGLVNQYIRQFISTPAALPEADKALHLSRNFVSLKVQPDTTDEAVSAALQNVYINNGLECKVSCNSSKISYVLDTEDVMFRLKRHASSPFAAYKENRRGCFLTWFEETQKRMREVAEVAEGLAHGLVAVAAATIAQQ</sequence>
<comment type="subcellular location">
    <subcellularLocation>
        <location evidence="1 7">Nucleus</location>
    </subcellularLocation>
</comment>
<evidence type="ECO:0000256" key="2">
    <source>
        <dbReference type="ARBA" id="ARBA00022491"/>
    </source>
</evidence>
<dbReference type="GO" id="GO:0003714">
    <property type="term" value="F:transcription corepressor activity"/>
    <property type="evidence" value="ECO:0007669"/>
    <property type="project" value="InterPro"/>
</dbReference>
<dbReference type="PANTHER" id="PTHR12346">
    <property type="entry name" value="SIN3B-RELATED"/>
    <property type="match status" value="1"/>
</dbReference>
<dbReference type="InterPro" id="IPR036600">
    <property type="entry name" value="PAH_sf"/>
</dbReference>
<feature type="compositionally biased region" description="Basic and acidic residues" evidence="8">
    <location>
        <begin position="747"/>
        <end position="757"/>
    </location>
</feature>
<accession>A0A250X371</accession>
<dbReference type="InterPro" id="IPR013194">
    <property type="entry name" value="HDAC_interact_dom"/>
</dbReference>
<evidence type="ECO:0000256" key="1">
    <source>
        <dbReference type="ARBA" id="ARBA00004123"/>
    </source>
</evidence>
<dbReference type="GO" id="GO:0000122">
    <property type="term" value="P:negative regulation of transcription by RNA polymerase II"/>
    <property type="evidence" value="ECO:0007669"/>
    <property type="project" value="TreeGrafter"/>
</dbReference>
<dbReference type="GO" id="GO:0000118">
    <property type="term" value="C:histone deacetylase complex"/>
    <property type="evidence" value="ECO:0007669"/>
    <property type="project" value="TreeGrafter"/>
</dbReference>
<reference evidence="10 11" key="1">
    <citation type="submission" date="2017-08" db="EMBL/GenBank/DDBJ databases">
        <title>Acidophilic green algal genome provides insights into adaptation to an acidic environment.</title>
        <authorList>
            <person name="Hirooka S."/>
            <person name="Hirose Y."/>
            <person name="Kanesaki Y."/>
            <person name="Higuchi S."/>
            <person name="Fujiwara T."/>
            <person name="Onuma R."/>
            <person name="Era A."/>
            <person name="Ohbayashi R."/>
            <person name="Uzuka A."/>
            <person name="Nozaki H."/>
            <person name="Yoshikawa H."/>
            <person name="Miyagishima S.Y."/>
        </authorList>
    </citation>
    <scope>NUCLEOTIDE SEQUENCE [LARGE SCALE GENOMIC DNA]</scope>
    <source>
        <strain evidence="10 11">NIES-2499</strain>
    </source>
</reference>
<dbReference type="OrthoDB" id="10265969at2759"/>
<feature type="compositionally biased region" description="Gly residues" evidence="8">
    <location>
        <begin position="212"/>
        <end position="233"/>
    </location>
</feature>
<gene>
    <name evidence="10" type="ORF">CEUSTIGMA_g4950.t1</name>
</gene>
<organism evidence="10 11">
    <name type="scientific">Chlamydomonas eustigma</name>
    <dbReference type="NCBI Taxonomy" id="1157962"/>
    <lineage>
        <taxon>Eukaryota</taxon>
        <taxon>Viridiplantae</taxon>
        <taxon>Chlorophyta</taxon>
        <taxon>core chlorophytes</taxon>
        <taxon>Chlorophyceae</taxon>
        <taxon>CS clade</taxon>
        <taxon>Chlamydomonadales</taxon>
        <taxon>Chlamydomonadaceae</taxon>
        <taxon>Chlamydomonas</taxon>
    </lineage>
</organism>
<dbReference type="STRING" id="1157962.A0A250X371"/>
<feature type="compositionally biased region" description="Basic residues" evidence="8">
    <location>
        <begin position="678"/>
        <end position="692"/>
    </location>
</feature>
<dbReference type="PANTHER" id="PTHR12346:SF0">
    <property type="entry name" value="SIN3A, ISOFORM G"/>
    <property type="match status" value="1"/>
</dbReference>
<dbReference type="FunFam" id="1.20.1160.11:FF:000003">
    <property type="entry name" value="Paired amphipathic helix SIN3-like protein"/>
    <property type="match status" value="1"/>
</dbReference>
<keyword evidence="6 7" id="KW-0539">Nucleus</keyword>
<dbReference type="InterPro" id="IPR003822">
    <property type="entry name" value="PAH"/>
</dbReference>
<dbReference type="PROSITE" id="PS51477">
    <property type="entry name" value="PAH"/>
    <property type="match status" value="3"/>
</dbReference>
<feature type="region of interest" description="Disordered" evidence="8">
    <location>
        <begin position="1"/>
        <end position="33"/>
    </location>
</feature>
<evidence type="ECO:0000256" key="5">
    <source>
        <dbReference type="ARBA" id="ARBA00023163"/>
    </source>
</evidence>
<dbReference type="Pfam" id="PF02671">
    <property type="entry name" value="PAH"/>
    <property type="match status" value="3"/>
</dbReference>
<dbReference type="Proteomes" id="UP000232323">
    <property type="component" value="Unassembled WGS sequence"/>
</dbReference>
<feature type="compositionally biased region" description="Polar residues" evidence="8">
    <location>
        <begin position="23"/>
        <end position="33"/>
    </location>
</feature>
<dbReference type="SUPFAM" id="SSF47762">
    <property type="entry name" value="PAH2 domain"/>
    <property type="match status" value="3"/>
</dbReference>
<dbReference type="AlphaFoldDB" id="A0A250X371"/>
<protein>
    <recommendedName>
        <fullName evidence="9">Histone deacetylase interacting domain-containing protein</fullName>
    </recommendedName>
</protein>
<dbReference type="InterPro" id="IPR031693">
    <property type="entry name" value="Sin3_C"/>
</dbReference>
<evidence type="ECO:0000256" key="6">
    <source>
        <dbReference type="ARBA" id="ARBA00023242"/>
    </source>
</evidence>
<feature type="region of interest" description="Disordered" evidence="8">
    <location>
        <begin position="678"/>
        <end position="774"/>
    </location>
</feature>
<evidence type="ECO:0000256" key="8">
    <source>
        <dbReference type="SAM" id="MobiDB-lite"/>
    </source>
</evidence>
<dbReference type="FunFam" id="1.20.1160.11:FF:000002">
    <property type="entry name" value="Paired amphipathic helix protein SIN3"/>
    <property type="match status" value="1"/>
</dbReference>
<keyword evidence="5" id="KW-0804">Transcription</keyword>
<feature type="domain" description="Histone deacetylase interacting" evidence="9">
    <location>
        <begin position="386"/>
        <end position="486"/>
    </location>
</feature>
<proteinExistence type="predicted"/>
<evidence type="ECO:0000256" key="3">
    <source>
        <dbReference type="ARBA" id="ARBA00022737"/>
    </source>
</evidence>
<evidence type="ECO:0000256" key="7">
    <source>
        <dbReference type="PROSITE-ProRule" id="PRU00810"/>
    </source>
</evidence>
<dbReference type="InterPro" id="IPR039774">
    <property type="entry name" value="Sin3-like"/>
</dbReference>
<feature type="compositionally biased region" description="Basic and acidic residues" evidence="8">
    <location>
        <begin position="586"/>
        <end position="597"/>
    </location>
</feature>
<dbReference type="Pfam" id="PF08295">
    <property type="entry name" value="Sin3_corepress"/>
    <property type="match status" value="1"/>
</dbReference>
<keyword evidence="11" id="KW-1185">Reference proteome</keyword>
<evidence type="ECO:0000313" key="10">
    <source>
        <dbReference type="EMBL" id="GAX77506.1"/>
    </source>
</evidence>
<comment type="caution">
    <text evidence="10">The sequence shown here is derived from an EMBL/GenBank/DDBJ whole genome shotgun (WGS) entry which is preliminary data.</text>
</comment>
<dbReference type="EMBL" id="BEGY01000025">
    <property type="protein sequence ID" value="GAX77506.1"/>
    <property type="molecule type" value="Genomic_DNA"/>
</dbReference>
<feature type="region of interest" description="Disordered" evidence="8">
    <location>
        <begin position="586"/>
        <end position="610"/>
    </location>
</feature>
<dbReference type="SMART" id="SM00761">
    <property type="entry name" value="HDAC_interact"/>
    <property type="match status" value="1"/>
</dbReference>
<dbReference type="FunFam" id="1.20.1160.11:FF:000001">
    <property type="entry name" value="Paired amphipathic helix protein Sin3"/>
    <property type="match status" value="1"/>
</dbReference>
<keyword evidence="3" id="KW-0677">Repeat</keyword>
<keyword evidence="2" id="KW-0678">Repressor</keyword>
<evidence type="ECO:0000259" key="9">
    <source>
        <dbReference type="SMART" id="SM00761"/>
    </source>
</evidence>
<evidence type="ECO:0000256" key="4">
    <source>
        <dbReference type="ARBA" id="ARBA00023015"/>
    </source>
</evidence>
<name>A0A250X371_9CHLO</name>
<keyword evidence="4" id="KW-0805">Transcription regulation</keyword>
<dbReference type="Pfam" id="PF16879">
    <property type="entry name" value="Sin3a_C"/>
    <property type="match status" value="1"/>
</dbReference>
<feature type="region of interest" description="Disordered" evidence="8">
    <location>
        <begin position="206"/>
        <end position="245"/>
    </location>
</feature>
<evidence type="ECO:0000313" key="11">
    <source>
        <dbReference type="Proteomes" id="UP000232323"/>
    </source>
</evidence>